<dbReference type="InterPro" id="IPR003399">
    <property type="entry name" value="Mce/MlaD"/>
</dbReference>
<dbReference type="PANTHER" id="PTHR33371">
    <property type="entry name" value="INTERMEMBRANE PHOSPHOLIPID TRANSPORT SYSTEM BINDING PROTEIN MLAD-RELATED"/>
    <property type="match status" value="1"/>
</dbReference>
<protein>
    <recommendedName>
        <fullName evidence="2">Mce/MlaD domain-containing protein</fullName>
    </recommendedName>
</protein>
<dbReference type="AlphaFoldDB" id="A0A3B1CDV7"/>
<evidence type="ECO:0000256" key="1">
    <source>
        <dbReference type="SAM" id="Phobius"/>
    </source>
</evidence>
<dbReference type="EMBL" id="UOGC01000144">
    <property type="protein sequence ID" value="VAX22903.1"/>
    <property type="molecule type" value="Genomic_DNA"/>
</dbReference>
<accession>A0A3B1CDV7</accession>
<organism evidence="3">
    <name type="scientific">hydrothermal vent metagenome</name>
    <dbReference type="NCBI Taxonomy" id="652676"/>
    <lineage>
        <taxon>unclassified sequences</taxon>
        <taxon>metagenomes</taxon>
        <taxon>ecological metagenomes</taxon>
    </lineage>
</organism>
<feature type="transmembrane region" description="Helical" evidence="1">
    <location>
        <begin position="12"/>
        <end position="34"/>
    </location>
</feature>
<evidence type="ECO:0000259" key="2">
    <source>
        <dbReference type="Pfam" id="PF02470"/>
    </source>
</evidence>
<proteinExistence type="predicted"/>
<name>A0A3B1CDV7_9ZZZZ</name>
<reference evidence="3" key="1">
    <citation type="submission" date="2018-06" db="EMBL/GenBank/DDBJ databases">
        <authorList>
            <person name="Zhirakovskaya E."/>
        </authorList>
    </citation>
    <scope>NUCLEOTIDE SEQUENCE</scope>
</reference>
<dbReference type="InterPro" id="IPR052336">
    <property type="entry name" value="MlaD_Phospholipid_Transporter"/>
</dbReference>
<evidence type="ECO:0000313" key="3">
    <source>
        <dbReference type="EMBL" id="VAX22903.1"/>
    </source>
</evidence>
<keyword evidence="1" id="KW-0812">Transmembrane</keyword>
<dbReference type="PANTHER" id="PTHR33371:SF4">
    <property type="entry name" value="INTERMEMBRANE PHOSPHOLIPID TRANSPORT SYSTEM BINDING PROTEIN MLAD"/>
    <property type="match status" value="1"/>
</dbReference>
<dbReference type="Pfam" id="PF02470">
    <property type="entry name" value="MlaD"/>
    <property type="match status" value="1"/>
</dbReference>
<gene>
    <name evidence="3" type="ORF">MNBD_NITROSPINAE01-777</name>
</gene>
<dbReference type="Gene3D" id="1.10.287.950">
    <property type="entry name" value="Methyl-accepting chemotaxis protein"/>
    <property type="match status" value="1"/>
</dbReference>
<keyword evidence="1" id="KW-0472">Membrane</keyword>
<sequence length="501" mass="54630">MRGLSPETKVGFLTIVAGIVLLYISFKTVGLSLFGDEVETRLYANFASVSGVEERSKVQLAGVEIGYVDAIDLADGHARVTIRLTRKADVHKDTVATIRTAGLLGESYIELAQSSFDSPLLKNGDTIAKTKAPADISDLARKLSGVMDDVKAVTTSLKNVFGTKESERALKNILGNIESASADIQAMLSENRAAMRATFGNLAELSGEFAKSAPNLAKDLKEIAKGLNDLIKKNSSNFAATVENTKELTAELKGILKENRENLKLTLTRVADASSKIGDMMDSIGGIGTAIGNVAKKVERGEGTVGKLLSDEEVYNNLNETLAGARKFLNKTEHIRVLLGFRGEAQTDQSNTKSFAFLRLQPREDKYYQVEVTEDLREKKKNDGSTNTLDSLLYTVLIAKKYSDLTIRGGLIESSVGVGAEYSMLGGRVELLADIFNFSGYDKDAENAQLKTQLKWNAMKNVYLYVGGDELLNDHYRTFLLGGGILFDENDLKLLFGLRSF</sequence>
<keyword evidence="1" id="KW-1133">Transmembrane helix</keyword>
<feature type="domain" description="Mce/MlaD" evidence="2">
    <location>
        <begin position="41"/>
        <end position="112"/>
    </location>
</feature>